<feature type="region of interest" description="Disordered" evidence="3">
    <location>
        <begin position="320"/>
        <end position="351"/>
    </location>
</feature>
<reference evidence="6 7" key="1">
    <citation type="submission" date="2016-07" db="EMBL/GenBank/DDBJ databases">
        <title>Pervasive Adenine N6-methylation of Active Genes in Fungi.</title>
        <authorList>
            <consortium name="DOE Joint Genome Institute"/>
            <person name="Mondo S.J."/>
            <person name="Dannebaum R.O."/>
            <person name="Kuo R.C."/>
            <person name="Labutti K."/>
            <person name="Haridas S."/>
            <person name="Kuo A."/>
            <person name="Salamov A."/>
            <person name="Ahrendt S.R."/>
            <person name="Lipzen A."/>
            <person name="Sullivan W."/>
            <person name="Andreopoulos W.B."/>
            <person name="Clum A."/>
            <person name="Lindquist E."/>
            <person name="Daum C."/>
            <person name="Ramamoorthy G.K."/>
            <person name="Gryganskyi A."/>
            <person name="Culley D."/>
            <person name="Magnuson J.K."/>
            <person name="James T.Y."/>
            <person name="O'Malley M.A."/>
            <person name="Stajich J.E."/>
            <person name="Spatafora J.W."/>
            <person name="Visel A."/>
            <person name="Grigoriev I.V."/>
        </authorList>
    </citation>
    <scope>NUCLEOTIDE SEQUENCE [LARGE SCALE GENOMIC DNA]</scope>
    <source>
        <strain evidence="6 7">JEL800</strain>
    </source>
</reference>
<comment type="caution">
    <text evidence="6">The sequence shown here is derived from an EMBL/GenBank/DDBJ whole genome shotgun (WGS) entry which is preliminary data.</text>
</comment>
<evidence type="ECO:0000313" key="7">
    <source>
        <dbReference type="Proteomes" id="UP000193642"/>
    </source>
</evidence>
<dbReference type="PANTHER" id="PTHR13903:SF8">
    <property type="entry name" value="PIRIN"/>
    <property type="match status" value="1"/>
</dbReference>
<feature type="domain" description="Pirin N-terminal" evidence="4">
    <location>
        <begin position="49"/>
        <end position="127"/>
    </location>
</feature>
<evidence type="ECO:0000256" key="1">
    <source>
        <dbReference type="ARBA" id="ARBA00008416"/>
    </source>
</evidence>
<evidence type="ECO:0000259" key="5">
    <source>
        <dbReference type="Pfam" id="PF05726"/>
    </source>
</evidence>
<dbReference type="PANTHER" id="PTHR13903">
    <property type="entry name" value="PIRIN-RELATED"/>
    <property type="match status" value="1"/>
</dbReference>
<evidence type="ECO:0000313" key="6">
    <source>
        <dbReference type="EMBL" id="ORY37954.1"/>
    </source>
</evidence>
<feature type="compositionally biased region" description="Basic and acidic residues" evidence="3">
    <location>
        <begin position="339"/>
        <end position="351"/>
    </location>
</feature>
<comment type="similarity">
    <text evidence="1 2">Belongs to the pirin family.</text>
</comment>
<organism evidence="6 7">
    <name type="scientific">Rhizoclosmatium globosum</name>
    <dbReference type="NCBI Taxonomy" id="329046"/>
    <lineage>
        <taxon>Eukaryota</taxon>
        <taxon>Fungi</taxon>
        <taxon>Fungi incertae sedis</taxon>
        <taxon>Chytridiomycota</taxon>
        <taxon>Chytridiomycota incertae sedis</taxon>
        <taxon>Chytridiomycetes</taxon>
        <taxon>Chytridiales</taxon>
        <taxon>Chytriomycetaceae</taxon>
        <taxon>Rhizoclosmatium</taxon>
    </lineage>
</organism>
<protein>
    <recommendedName>
        <fullName evidence="8">RmlC-like cupin</fullName>
    </recommendedName>
</protein>
<dbReference type="Pfam" id="PF02678">
    <property type="entry name" value="Pirin"/>
    <property type="match status" value="1"/>
</dbReference>
<dbReference type="STRING" id="329046.A0A1Y2BTD0"/>
<evidence type="ECO:0000256" key="3">
    <source>
        <dbReference type="SAM" id="MobiDB-lite"/>
    </source>
</evidence>
<dbReference type="Proteomes" id="UP000193642">
    <property type="component" value="Unassembled WGS sequence"/>
</dbReference>
<dbReference type="Pfam" id="PF05726">
    <property type="entry name" value="Pirin_C"/>
    <property type="match status" value="1"/>
</dbReference>
<proteinExistence type="inferred from homology"/>
<sequence length="351" mass="39431">MSTFIIKPIAAAETMPVQDPFLYAVYHKDVYPAGDSKMQAPKNNLKYRMYHGDRIPGFPQHPHRGFETITCTLEGTIDHSDSLGGCGRYGNGDLQWMTAGKGILYGEMFPLLHPNKENRSRYFQLWLNLPSRKKMVKPNQVMHWSENITRFTTEDANVSVTVFAGSLLGHSALPPAKDSFAKIPGSDVNIWHITMKAGSTFTLPPSAENSMRSLYFVEGSGLTLDENTHVIPESSVVEFKDSSAKETILSNTSMKNIEVLVLQGKPIGEPVVIEGPFVMNTKEEVAQALRDYQKTRFGGWPWPEEAMVFPREKGRFLSVKGKEEEVPPSVISDAVTSIENEKEKKRRQREH</sequence>
<dbReference type="InterPro" id="IPR012093">
    <property type="entry name" value="Pirin"/>
</dbReference>
<name>A0A1Y2BTD0_9FUNG</name>
<evidence type="ECO:0000259" key="4">
    <source>
        <dbReference type="Pfam" id="PF02678"/>
    </source>
</evidence>
<keyword evidence="7" id="KW-1185">Reference proteome</keyword>
<dbReference type="AlphaFoldDB" id="A0A1Y2BTD0"/>
<dbReference type="CDD" id="cd02247">
    <property type="entry name" value="cupin_pirin_C"/>
    <property type="match status" value="1"/>
</dbReference>
<dbReference type="Gene3D" id="2.60.120.10">
    <property type="entry name" value="Jelly Rolls"/>
    <property type="match status" value="2"/>
</dbReference>
<gene>
    <name evidence="6" type="ORF">BCR33DRAFT_721148</name>
</gene>
<dbReference type="EMBL" id="MCGO01000047">
    <property type="protein sequence ID" value="ORY37954.1"/>
    <property type="molecule type" value="Genomic_DNA"/>
</dbReference>
<evidence type="ECO:0008006" key="8">
    <source>
        <dbReference type="Google" id="ProtNLM"/>
    </source>
</evidence>
<dbReference type="InterPro" id="IPR008778">
    <property type="entry name" value="Pirin_C_dom"/>
</dbReference>
<accession>A0A1Y2BTD0</accession>
<dbReference type="SUPFAM" id="SSF51182">
    <property type="entry name" value="RmlC-like cupins"/>
    <property type="match status" value="1"/>
</dbReference>
<dbReference type="InterPro" id="IPR003829">
    <property type="entry name" value="Pirin_N_dom"/>
</dbReference>
<evidence type="ECO:0000256" key="2">
    <source>
        <dbReference type="RuleBase" id="RU003457"/>
    </source>
</evidence>
<dbReference type="InterPro" id="IPR011051">
    <property type="entry name" value="RmlC_Cupin_sf"/>
</dbReference>
<dbReference type="OrthoDB" id="198735at2759"/>
<feature type="domain" description="Pirin C-terminal" evidence="5">
    <location>
        <begin position="191"/>
        <end position="298"/>
    </location>
</feature>
<dbReference type="InterPro" id="IPR014710">
    <property type="entry name" value="RmlC-like_jellyroll"/>
</dbReference>